<dbReference type="RefSeq" id="WP_066883244.1">
    <property type="nucleotide sequence ID" value="NZ_LODL01000021.1"/>
</dbReference>
<evidence type="ECO:0000256" key="1">
    <source>
        <dbReference type="ARBA" id="ARBA00012528"/>
    </source>
</evidence>
<dbReference type="Pfam" id="PF00990">
    <property type="entry name" value="GGDEF"/>
    <property type="match status" value="1"/>
</dbReference>
<evidence type="ECO:0000313" key="7">
    <source>
        <dbReference type="Proteomes" id="UP000070186"/>
    </source>
</evidence>
<name>A0A133XGH3_9RHOO</name>
<dbReference type="EC" id="2.7.7.65" evidence="1"/>
<keyword evidence="3" id="KW-0472">Membrane</keyword>
<dbReference type="GO" id="GO:0052621">
    <property type="term" value="F:diguanylate cyclase activity"/>
    <property type="evidence" value="ECO:0007669"/>
    <property type="project" value="UniProtKB-EC"/>
</dbReference>
<comment type="caution">
    <text evidence="6">The sequence shown here is derived from an EMBL/GenBank/DDBJ whole genome shotgun (WGS) entry which is preliminary data.</text>
</comment>
<dbReference type="AlphaFoldDB" id="A0A133XGH3"/>
<evidence type="ECO:0000259" key="4">
    <source>
        <dbReference type="PROSITE" id="PS50885"/>
    </source>
</evidence>
<dbReference type="PANTHER" id="PTHR45138">
    <property type="entry name" value="REGULATORY COMPONENTS OF SENSORY TRANSDUCTION SYSTEM"/>
    <property type="match status" value="1"/>
</dbReference>
<feature type="domain" description="GGDEF" evidence="5">
    <location>
        <begin position="432"/>
        <end position="566"/>
    </location>
</feature>
<dbReference type="STRING" id="281362.AT959_11575"/>
<dbReference type="Gene3D" id="3.30.70.270">
    <property type="match status" value="1"/>
</dbReference>
<protein>
    <recommendedName>
        <fullName evidence="1">diguanylate cyclase</fullName>
        <ecNumber evidence="1">2.7.7.65</ecNumber>
    </recommendedName>
</protein>
<comment type="catalytic activity">
    <reaction evidence="2">
        <text>2 GTP = 3',3'-c-di-GMP + 2 diphosphate</text>
        <dbReference type="Rhea" id="RHEA:24898"/>
        <dbReference type="ChEBI" id="CHEBI:33019"/>
        <dbReference type="ChEBI" id="CHEBI:37565"/>
        <dbReference type="ChEBI" id="CHEBI:58805"/>
        <dbReference type="EC" id="2.7.7.65"/>
    </reaction>
</comment>
<dbReference type="InterPro" id="IPR029787">
    <property type="entry name" value="Nucleotide_cyclase"/>
</dbReference>
<organism evidence="6 7">
    <name type="scientific">Dechloromonas denitrificans</name>
    <dbReference type="NCBI Taxonomy" id="281362"/>
    <lineage>
        <taxon>Bacteria</taxon>
        <taxon>Pseudomonadati</taxon>
        <taxon>Pseudomonadota</taxon>
        <taxon>Betaproteobacteria</taxon>
        <taxon>Rhodocyclales</taxon>
        <taxon>Azonexaceae</taxon>
        <taxon>Dechloromonas</taxon>
    </lineage>
</organism>
<feature type="transmembrane region" description="Helical" evidence="3">
    <location>
        <begin position="305"/>
        <end position="326"/>
    </location>
</feature>
<dbReference type="GO" id="GO:0007165">
    <property type="term" value="P:signal transduction"/>
    <property type="evidence" value="ECO:0007669"/>
    <property type="project" value="InterPro"/>
</dbReference>
<dbReference type="SMART" id="SM00267">
    <property type="entry name" value="GGDEF"/>
    <property type="match status" value="1"/>
</dbReference>
<dbReference type="PROSITE" id="PS50887">
    <property type="entry name" value="GGDEF"/>
    <property type="match status" value="1"/>
</dbReference>
<dbReference type="SUPFAM" id="SSF55073">
    <property type="entry name" value="Nucleotide cyclase"/>
    <property type="match status" value="1"/>
</dbReference>
<keyword evidence="7" id="KW-1185">Reference proteome</keyword>
<dbReference type="PANTHER" id="PTHR45138:SF9">
    <property type="entry name" value="DIGUANYLATE CYCLASE DGCM-RELATED"/>
    <property type="match status" value="1"/>
</dbReference>
<dbReference type="InterPro" id="IPR000160">
    <property type="entry name" value="GGDEF_dom"/>
</dbReference>
<dbReference type="FunFam" id="3.30.70.270:FF:000001">
    <property type="entry name" value="Diguanylate cyclase domain protein"/>
    <property type="match status" value="1"/>
</dbReference>
<sequence length="573" mass="63741">MSLRLRFHLLTLFFFVISAVPVWLSVRTLAEGIVEQWAVRYAEKQVLYDKERTLQPILREVALARQLANSQYIREWSRQPDEAGATRHAVAEMESFRQSFQDHNYFVGLKGNGRYYFNNAQNEFAGREYRYTLNPKQPKDAWFYDLIRQGRDIHINVNPDPELGITKLWIDVLIRDGSEIVGIAGTGLDLGSFIGNVVEEKVPGVTSLFIDRAGAIQLHRNQALIDYGSVSKRPGERNTIDLLFEDSADRKAIYAAMKLLEVQNGKVVTELVNMGGKRHLAGLVYLPEIDWYEITLLDLDVLLPFGQFSGIILLYALSLLGILVLFNMTLSRLVLQPLGKLDAAMALVETGGQVPASLDQQASGEIGSLMRRFMQMARTVTEARHDLEGKVQERTQALDRLSKTDSLTELLNRRGMSERLEAELVRMAREAWPVGILWLDVDHFKQINDQTGHATGDLALKAIAGIIEAELRRYDVVSRWGGDEFLVMLQPAGAEVLAALGERIRSEVASCRTVLDPAGAIVPLSVSIGGALARPGEDLDSLLHRGDTALYAAKAAGRNVVRLAAPADELTPA</sequence>
<evidence type="ECO:0000259" key="5">
    <source>
        <dbReference type="PROSITE" id="PS50887"/>
    </source>
</evidence>
<evidence type="ECO:0000256" key="3">
    <source>
        <dbReference type="SAM" id="Phobius"/>
    </source>
</evidence>
<dbReference type="Gene3D" id="6.10.340.10">
    <property type="match status" value="1"/>
</dbReference>
<dbReference type="InterPro" id="IPR043128">
    <property type="entry name" value="Rev_trsase/Diguanyl_cyclase"/>
</dbReference>
<proteinExistence type="predicted"/>
<dbReference type="NCBIfam" id="TIGR00254">
    <property type="entry name" value="GGDEF"/>
    <property type="match status" value="1"/>
</dbReference>
<dbReference type="Proteomes" id="UP000070186">
    <property type="component" value="Unassembled WGS sequence"/>
</dbReference>
<dbReference type="PROSITE" id="PS50885">
    <property type="entry name" value="HAMP"/>
    <property type="match status" value="1"/>
</dbReference>
<accession>A0A133XGH3</accession>
<gene>
    <name evidence="6" type="ORF">AT959_11575</name>
</gene>
<keyword evidence="3" id="KW-0812">Transmembrane</keyword>
<dbReference type="EMBL" id="LODL01000021">
    <property type="protein sequence ID" value="KXB30023.1"/>
    <property type="molecule type" value="Genomic_DNA"/>
</dbReference>
<reference evidence="6 7" key="1">
    <citation type="submission" date="2015-12" db="EMBL/GenBank/DDBJ databases">
        <title>Nitrous oxide reduction kinetics distinguish bacteria harboring typical versus atypical NosZ.</title>
        <authorList>
            <person name="Yoon S."/>
            <person name="Nissen S."/>
            <person name="Park D."/>
            <person name="Sanford R.A."/>
            <person name="Loeffler F.E."/>
        </authorList>
    </citation>
    <scope>NUCLEOTIDE SEQUENCE [LARGE SCALE GENOMIC DNA]</scope>
    <source>
        <strain evidence="6 7">ATCC BAA-841</strain>
    </source>
</reference>
<dbReference type="InterPro" id="IPR050469">
    <property type="entry name" value="Diguanylate_Cyclase"/>
</dbReference>
<dbReference type="InterPro" id="IPR003660">
    <property type="entry name" value="HAMP_dom"/>
</dbReference>
<evidence type="ECO:0000313" key="6">
    <source>
        <dbReference type="EMBL" id="KXB30023.1"/>
    </source>
</evidence>
<feature type="domain" description="HAMP" evidence="4">
    <location>
        <begin position="332"/>
        <end position="385"/>
    </location>
</feature>
<dbReference type="GO" id="GO:0016020">
    <property type="term" value="C:membrane"/>
    <property type="evidence" value="ECO:0007669"/>
    <property type="project" value="InterPro"/>
</dbReference>
<keyword evidence="3" id="KW-1133">Transmembrane helix</keyword>
<dbReference type="CDD" id="cd01949">
    <property type="entry name" value="GGDEF"/>
    <property type="match status" value="1"/>
</dbReference>
<evidence type="ECO:0000256" key="2">
    <source>
        <dbReference type="ARBA" id="ARBA00034247"/>
    </source>
</evidence>